<organism evidence="7 8">
    <name type="scientific">Pseudonocardia kunmingensis</name>
    <dbReference type="NCBI Taxonomy" id="630975"/>
    <lineage>
        <taxon>Bacteria</taxon>
        <taxon>Bacillati</taxon>
        <taxon>Actinomycetota</taxon>
        <taxon>Actinomycetes</taxon>
        <taxon>Pseudonocardiales</taxon>
        <taxon>Pseudonocardiaceae</taxon>
        <taxon>Pseudonocardia</taxon>
    </lineage>
</organism>
<dbReference type="EMBL" id="VFPA01000005">
    <property type="protein sequence ID" value="TQM04271.1"/>
    <property type="molecule type" value="Genomic_DNA"/>
</dbReference>
<dbReference type="InterPro" id="IPR010559">
    <property type="entry name" value="Sig_transdc_His_kin_internal"/>
</dbReference>
<gene>
    <name evidence="7" type="ORF">FB558_7304</name>
</gene>
<sequence>MVAVDADPAPEDSRRRWRWGRRGAAGEPADGTTQGAAGGAVVRPRAVRPAERRKGGAMSTLAEGRRIAANLRGGIGGPDAAAAARGLRRLLDADAVALGGLHDGLLWAGRPADVEAAEQLADDVLRTDARASAAATVALPVHARDELAGVLVVAGAVPASAAREAALWVGEALERARLEESAAVAEQAELRALRAEISPHFVYNSLTAIASFVESDPERSRDLMLDFAEYTRHSLARHGEYTTVAGEFRAIEAYLALARAVLGERLKVQVRIAPEILPVALPYLALQPLVENAVRHGVELPGGSGLVQVSGEADGTECVIAVEDDGPGMSPGYAAAVLAGRGSGAGLGLVNVDRRLRTVYGAGYGLVIETAEGAGTRVLLRLPRFQPGVVVA</sequence>
<evidence type="ECO:0000256" key="3">
    <source>
        <dbReference type="ARBA" id="ARBA00022777"/>
    </source>
</evidence>
<dbReference type="GO" id="GO:0000155">
    <property type="term" value="F:phosphorelay sensor kinase activity"/>
    <property type="evidence" value="ECO:0007669"/>
    <property type="project" value="InterPro"/>
</dbReference>
<comment type="caution">
    <text evidence="7">The sequence shown here is derived from an EMBL/GenBank/DDBJ whole genome shotgun (WGS) entry which is preliminary data.</text>
</comment>
<dbReference type="PRINTS" id="PR00344">
    <property type="entry name" value="BCTRLSENSOR"/>
</dbReference>
<dbReference type="GO" id="GO:0016020">
    <property type="term" value="C:membrane"/>
    <property type="evidence" value="ECO:0007669"/>
    <property type="project" value="InterPro"/>
</dbReference>
<keyword evidence="3 7" id="KW-0418">Kinase</keyword>
<proteinExistence type="predicted"/>
<dbReference type="SUPFAM" id="SSF55874">
    <property type="entry name" value="ATPase domain of HSP90 chaperone/DNA topoisomerase II/histidine kinase"/>
    <property type="match status" value="1"/>
</dbReference>
<reference evidence="7 8" key="1">
    <citation type="submission" date="2019-06" db="EMBL/GenBank/DDBJ databases">
        <title>Sequencing the genomes of 1000 actinobacteria strains.</title>
        <authorList>
            <person name="Klenk H.-P."/>
        </authorList>
    </citation>
    <scope>NUCLEOTIDE SEQUENCE [LARGE SCALE GENOMIC DNA]</scope>
    <source>
        <strain evidence="7 8">DSM 45301</strain>
    </source>
</reference>
<keyword evidence="3 7" id="KW-0808">Transferase</keyword>
<dbReference type="AlphaFoldDB" id="A0A543D4L1"/>
<dbReference type="InterPro" id="IPR004358">
    <property type="entry name" value="Sig_transdc_His_kin-like_C"/>
</dbReference>
<dbReference type="Pfam" id="PF06580">
    <property type="entry name" value="His_kinase"/>
    <property type="match status" value="1"/>
</dbReference>
<evidence type="ECO:0000259" key="6">
    <source>
        <dbReference type="PROSITE" id="PS50109"/>
    </source>
</evidence>
<accession>A0A543D4L1</accession>
<dbReference type="Gene3D" id="3.30.565.10">
    <property type="entry name" value="Histidine kinase-like ATPase, C-terminal domain"/>
    <property type="match status" value="1"/>
</dbReference>
<dbReference type="PROSITE" id="PS50109">
    <property type="entry name" value="HIS_KIN"/>
    <property type="match status" value="1"/>
</dbReference>
<protein>
    <recommendedName>
        <fullName evidence="2">histidine kinase</fullName>
        <ecNumber evidence="2">2.7.13.3</ecNumber>
    </recommendedName>
</protein>
<feature type="compositionally biased region" description="Low complexity" evidence="5">
    <location>
        <begin position="25"/>
        <end position="41"/>
    </location>
</feature>
<feature type="domain" description="Histidine kinase" evidence="6">
    <location>
        <begin position="285"/>
        <end position="386"/>
    </location>
</feature>
<name>A0A543D4L1_9PSEU</name>
<keyword evidence="8" id="KW-1185">Reference proteome</keyword>
<dbReference type="InterPro" id="IPR003594">
    <property type="entry name" value="HATPase_dom"/>
</dbReference>
<dbReference type="InterPro" id="IPR036890">
    <property type="entry name" value="HATPase_C_sf"/>
</dbReference>
<evidence type="ECO:0000256" key="5">
    <source>
        <dbReference type="SAM" id="MobiDB-lite"/>
    </source>
</evidence>
<evidence type="ECO:0000256" key="1">
    <source>
        <dbReference type="ARBA" id="ARBA00000085"/>
    </source>
</evidence>
<evidence type="ECO:0000256" key="4">
    <source>
        <dbReference type="ARBA" id="ARBA00023012"/>
    </source>
</evidence>
<evidence type="ECO:0000313" key="7">
    <source>
        <dbReference type="EMBL" id="TQM04271.1"/>
    </source>
</evidence>
<keyword evidence="4" id="KW-0902">Two-component regulatory system</keyword>
<feature type="region of interest" description="Disordered" evidence="5">
    <location>
        <begin position="1"/>
        <end position="41"/>
    </location>
</feature>
<dbReference type="InterPro" id="IPR050640">
    <property type="entry name" value="Bact_2-comp_sensor_kinase"/>
</dbReference>
<dbReference type="Pfam" id="PF02518">
    <property type="entry name" value="HATPase_c"/>
    <property type="match status" value="1"/>
</dbReference>
<comment type="catalytic activity">
    <reaction evidence="1">
        <text>ATP + protein L-histidine = ADP + protein N-phospho-L-histidine.</text>
        <dbReference type="EC" id="2.7.13.3"/>
    </reaction>
</comment>
<dbReference type="PANTHER" id="PTHR34220">
    <property type="entry name" value="SENSOR HISTIDINE KINASE YPDA"/>
    <property type="match status" value="1"/>
</dbReference>
<evidence type="ECO:0000313" key="8">
    <source>
        <dbReference type="Proteomes" id="UP000315677"/>
    </source>
</evidence>
<dbReference type="InterPro" id="IPR005467">
    <property type="entry name" value="His_kinase_dom"/>
</dbReference>
<evidence type="ECO:0000256" key="2">
    <source>
        <dbReference type="ARBA" id="ARBA00012438"/>
    </source>
</evidence>
<dbReference type="SMART" id="SM00387">
    <property type="entry name" value="HATPase_c"/>
    <property type="match status" value="1"/>
</dbReference>
<dbReference type="PANTHER" id="PTHR34220:SF7">
    <property type="entry name" value="SENSOR HISTIDINE KINASE YPDA"/>
    <property type="match status" value="1"/>
</dbReference>
<dbReference type="EC" id="2.7.13.3" evidence="2"/>
<dbReference type="Proteomes" id="UP000315677">
    <property type="component" value="Unassembled WGS sequence"/>
</dbReference>